<dbReference type="EMBL" id="AP021906">
    <property type="protein sequence ID" value="BBP92420.1"/>
    <property type="molecule type" value="Genomic_DNA"/>
</dbReference>
<sequence length="116" mass="13634">MYEELLNQHEKAQEQIFPKIHIGHSLDGDPYVLNRFIHEFDMMSEEQMRQALFAAIESHDMLSDQMTREEEALANEEKKKSCFAQRLIITLRPFIFRISGGFRNKDGKCIQRQTAS</sequence>
<organism evidence="1 2">
    <name type="scientific">Bacillus safensis</name>
    <dbReference type="NCBI Taxonomy" id="561879"/>
    <lineage>
        <taxon>Bacteria</taxon>
        <taxon>Bacillati</taxon>
        <taxon>Bacillota</taxon>
        <taxon>Bacilli</taxon>
        <taxon>Bacillales</taxon>
        <taxon>Bacillaceae</taxon>
        <taxon>Bacillus</taxon>
    </lineage>
</organism>
<evidence type="ECO:0000313" key="1">
    <source>
        <dbReference type="EMBL" id="BBP92420.1"/>
    </source>
</evidence>
<reference evidence="1 2" key="1">
    <citation type="submission" date="2019-12" db="EMBL/GenBank/DDBJ databases">
        <title>Full genome sequence of a Bacillus safensis strain isolated from commercially available natto in Indonesia.</title>
        <authorList>
            <person name="Yoshida M."/>
            <person name="Uomi M."/>
            <person name="Waturangi D."/>
            <person name="Ekaputri J.J."/>
            <person name="Setiamarga D.H.E."/>
        </authorList>
    </citation>
    <scope>NUCLEOTIDE SEQUENCE [LARGE SCALE GENOMIC DNA]</scope>
    <source>
        <strain evidence="1 2">IDN1</strain>
    </source>
</reference>
<accession>A0A5S9MG22</accession>
<dbReference type="Proteomes" id="UP000464658">
    <property type="component" value="Chromosome"/>
</dbReference>
<gene>
    <name evidence="1" type="ORF">BsIDN1_60380</name>
</gene>
<protein>
    <submittedName>
        <fullName evidence="1">Uncharacterized protein</fullName>
    </submittedName>
</protein>
<evidence type="ECO:0000313" key="2">
    <source>
        <dbReference type="Proteomes" id="UP000464658"/>
    </source>
</evidence>
<proteinExistence type="predicted"/>
<dbReference type="AlphaFoldDB" id="A0A5S9MG22"/>
<name>A0A5S9MG22_BACIA</name>